<evidence type="ECO:0000313" key="3">
    <source>
        <dbReference type="Proteomes" id="UP001159405"/>
    </source>
</evidence>
<organism evidence="2 3">
    <name type="scientific">Porites lobata</name>
    <dbReference type="NCBI Taxonomy" id="104759"/>
    <lineage>
        <taxon>Eukaryota</taxon>
        <taxon>Metazoa</taxon>
        <taxon>Cnidaria</taxon>
        <taxon>Anthozoa</taxon>
        <taxon>Hexacorallia</taxon>
        <taxon>Scleractinia</taxon>
        <taxon>Fungiina</taxon>
        <taxon>Poritidae</taxon>
        <taxon>Porites</taxon>
    </lineage>
</organism>
<accession>A0ABN8RXJ1</accession>
<feature type="region of interest" description="Disordered" evidence="1">
    <location>
        <begin position="41"/>
        <end position="76"/>
    </location>
</feature>
<evidence type="ECO:0000313" key="2">
    <source>
        <dbReference type="EMBL" id="CAH3184186.1"/>
    </source>
</evidence>
<protein>
    <submittedName>
        <fullName evidence="2">Uncharacterized protein</fullName>
    </submittedName>
</protein>
<name>A0ABN8RXJ1_9CNID</name>
<reference evidence="2 3" key="1">
    <citation type="submission" date="2022-05" db="EMBL/GenBank/DDBJ databases">
        <authorList>
            <consortium name="Genoscope - CEA"/>
            <person name="William W."/>
        </authorList>
    </citation>
    <scope>NUCLEOTIDE SEQUENCE [LARGE SCALE GENOMIC DNA]</scope>
</reference>
<proteinExistence type="predicted"/>
<comment type="caution">
    <text evidence="2">The sequence shown here is derived from an EMBL/GenBank/DDBJ whole genome shotgun (WGS) entry which is preliminary data.</text>
</comment>
<sequence length="131" mass="14941">MSRLPAEVRLHVARVSTKDVWEIDELLKVIQAEVETREMRDTMKIQEKKGTETTPTPKRRVSPGTANSLLARSGDGSGIRCAFCNGEHYSSACEEVKEIQKGKNILRRDKRCFFVFVSRSSRKPVYPEEKV</sequence>
<feature type="compositionally biased region" description="Basic and acidic residues" evidence="1">
    <location>
        <begin position="41"/>
        <end position="51"/>
    </location>
</feature>
<evidence type="ECO:0000256" key="1">
    <source>
        <dbReference type="SAM" id="MobiDB-lite"/>
    </source>
</evidence>
<keyword evidence="3" id="KW-1185">Reference proteome</keyword>
<gene>
    <name evidence="2" type="ORF">PLOB_00029756</name>
</gene>
<dbReference type="EMBL" id="CALNXK010000378">
    <property type="protein sequence ID" value="CAH3184186.1"/>
    <property type="molecule type" value="Genomic_DNA"/>
</dbReference>
<dbReference type="Proteomes" id="UP001159405">
    <property type="component" value="Unassembled WGS sequence"/>
</dbReference>